<protein>
    <submittedName>
        <fullName evidence="1">Uncharacterized protein</fullName>
    </submittedName>
</protein>
<reference evidence="1 2" key="1">
    <citation type="submission" date="2013-09" db="EMBL/GenBank/DDBJ databases">
        <title>Corchorus capsularis genome sequencing.</title>
        <authorList>
            <person name="Alam M."/>
            <person name="Haque M.S."/>
            <person name="Islam M.S."/>
            <person name="Emdad E.M."/>
            <person name="Islam M.M."/>
            <person name="Ahmed B."/>
            <person name="Halim A."/>
            <person name="Hossen Q.M.M."/>
            <person name="Hossain M.Z."/>
            <person name="Ahmed R."/>
            <person name="Khan M.M."/>
            <person name="Islam R."/>
            <person name="Rashid M.M."/>
            <person name="Khan S.A."/>
            <person name="Rahman M.S."/>
            <person name="Alam M."/>
        </authorList>
    </citation>
    <scope>NUCLEOTIDE SEQUENCE [LARGE SCALE GENOMIC DNA]</scope>
    <source>
        <strain evidence="2">cv. CVL-1</strain>
        <tissue evidence="1">Whole seedling</tissue>
    </source>
</reference>
<organism evidence="1 2">
    <name type="scientific">Corchorus capsularis</name>
    <name type="common">Jute</name>
    <dbReference type="NCBI Taxonomy" id="210143"/>
    <lineage>
        <taxon>Eukaryota</taxon>
        <taxon>Viridiplantae</taxon>
        <taxon>Streptophyta</taxon>
        <taxon>Embryophyta</taxon>
        <taxon>Tracheophyta</taxon>
        <taxon>Spermatophyta</taxon>
        <taxon>Magnoliopsida</taxon>
        <taxon>eudicotyledons</taxon>
        <taxon>Gunneridae</taxon>
        <taxon>Pentapetalae</taxon>
        <taxon>rosids</taxon>
        <taxon>malvids</taxon>
        <taxon>Malvales</taxon>
        <taxon>Malvaceae</taxon>
        <taxon>Grewioideae</taxon>
        <taxon>Apeibeae</taxon>
        <taxon>Corchorus</taxon>
    </lineage>
</organism>
<dbReference type="Proteomes" id="UP000188268">
    <property type="component" value="Unassembled WGS sequence"/>
</dbReference>
<gene>
    <name evidence="1" type="ORF">CCACVL1_03485</name>
</gene>
<evidence type="ECO:0000313" key="2">
    <source>
        <dbReference type="Proteomes" id="UP000188268"/>
    </source>
</evidence>
<dbReference type="Gramene" id="OMP00037">
    <property type="protein sequence ID" value="OMP00037"/>
    <property type="gene ID" value="CCACVL1_03485"/>
</dbReference>
<proteinExistence type="predicted"/>
<name>A0A1R3JYY0_COCAP</name>
<dbReference type="AlphaFoldDB" id="A0A1R3JYY0"/>
<evidence type="ECO:0000313" key="1">
    <source>
        <dbReference type="EMBL" id="OMP00037.1"/>
    </source>
</evidence>
<keyword evidence="2" id="KW-1185">Reference proteome</keyword>
<accession>A0A1R3JYY0</accession>
<dbReference type="EMBL" id="AWWV01006715">
    <property type="protein sequence ID" value="OMP00037.1"/>
    <property type="molecule type" value="Genomic_DNA"/>
</dbReference>
<comment type="caution">
    <text evidence="1">The sequence shown here is derived from an EMBL/GenBank/DDBJ whole genome shotgun (WGS) entry which is preliminary data.</text>
</comment>
<sequence>MVEKYIANALFLLKGVFRPHDPRKGLVLGYFHIGQTLTRIDGVGNAHK</sequence>